<sequence length="230" mass="23999">MKRKAFILLALAFALMTFNSMAQESRAVSGFNKIESGGPFNVHIKVNGTESLKLDVDADVLKDIKTEVVDGTLRIEFRNHFSWNRNIKKADIYITAKSLRGLANSGSGSVDLDGVLTGDNVGVRLSGSGNMDVAVKSNTLDAKVTGSGSINIEGSTGLADLRISGSGNISGKSLRTQTTNASITGSGGVDIIAEKSISGHITGSGGINYSGNAVIAEARYTGSGRINKED</sequence>
<evidence type="ECO:0000256" key="1">
    <source>
        <dbReference type="SAM" id="SignalP"/>
    </source>
</evidence>
<gene>
    <name evidence="3" type="ORF">GCM10022210_00450</name>
</gene>
<evidence type="ECO:0000313" key="3">
    <source>
        <dbReference type="EMBL" id="GAA3957252.1"/>
    </source>
</evidence>
<dbReference type="Pfam" id="PF10988">
    <property type="entry name" value="DUF2807"/>
    <property type="match status" value="1"/>
</dbReference>
<dbReference type="EMBL" id="BAAAZC010000002">
    <property type="protein sequence ID" value="GAA3957252.1"/>
    <property type="molecule type" value="Genomic_DNA"/>
</dbReference>
<dbReference type="Proteomes" id="UP001500742">
    <property type="component" value="Unassembled WGS sequence"/>
</dbReference>
<dbReference type="RefSeq" id="WP_259092903.1">
    <property type="nucleotide sequence ID" value="NZ_BAAAZC010000002.1"/>
</dbReference>
<evidence type="ECO:0000313" key="4">
    <source>
        <dbReference type="Proteomes" id="UP001500742"/>
    </source>
</evidence>
<organism evidence="3 4">
    <name type="scientific">Mucilaginibacter dorajii</name>
    <dbReference type="NCBI Taxonomy" id="692994"/>
    <lineage>
        <taxon>Bacteria</taxon>
        <taxon>Pseudomonadati</taxon>
        <taxon>Bacteroidota</taxon>
        <taxon>Sphingobacteriia</taxon>
        <taxon>Sphingobacteriales</taxon>
        <taxon>Sphingobacteriaceae</taxon>
        <taxon>Mucilaginibacter</taxon>
    </lineage>
</organism>
<feature type="chain" id="PRO_5045124527" evidence="1">
    <location>
        <begin position="23"/>
        <end position="230"/>
    </location>
</feature>
<keyword evidence="4" id="KW-1185">Reference proteome</keyword>
<keyword evidence="1" id="KW-0732">Signal</keyword>
<protein>
    <submittedName>
        <fullName evidence="3">Head GIN domain-containing protein</fullName>
    </submittedName>
</protein>
<feature type="domain" description="Putative auto-transporter adhesin head GIN" evidence="2">
    <location>
        <begin position="31"/>
        <end position="213"/>
    </location>
</feature>
<dbReference type="PANTHER" id="PTHR39200">
    <property type="entry name" value="HYPOTHETICAL EXPORTED PROTEIN"/>
    <property type="match status" value="1"/>
</dbReference>
<comment type="caution">
    <text evidence="3">The sequence shown here is derived from an EMBL/GenBank/DDBJ whole genome shotgun (WGS) entry which is preliminary data.</text>
</comment>
<evidence type="ECO:0000259" key="2">
    <source>
        <dbReference type="Pfam" id="PF10988"/>
    </source>
</evidence>
<accession>A0ABP7P093</accession>
<dbReference type="Gene3D" id="2.160.20.120">
    <property type="match status" value="1"/>
</dbReference>
<feature type="signal peptide" evidence="1">
    <location>
        <begin position="1"/>
        <end position="22"/>
    </location>
</feature>
<name>A0ABP7P093_9SPHI</name>
<reference evidence="4" key="1">
    <citation type="journal article" date="2019" name="Int. J. Syst. Evol. Microbiol.">
        <title>The Global Catalogue of Microorganisms (GCM) 10K type strain sequencing project: providing services to taxonomists for standard genome sequencing and annotation.</title>
        <authorList>
            <consortium name="The Broad Institute Genomics Platform"/>
            <consortium name="The Broad Institute Genome Sequencing Center for Infectious Disease"/>
            <person name="Wu L."/>
            <person name="Ma J."/>
        </authorList>
    </citation>
    <scope>NUCLEOTIDE SEQUENCE [LARGE SCALE GENOMIC DNA]</scope>
    <source>
        <strain evidence="4">JCM 16601</strain>
    </source>
</reference>
<dbReference type="InterPro" id="IPR021255">
    <property type="entry name" value="DUF2807"/>
</dbReference>
<dbReference type="PANTHER" id="PTHR39200:SF1">
    <property type="entry name" value="AUTO-TRANSPORTER ADHESIN HEAD GIN DOMAIN-CONTAINING PROTEIN-RELATED"/>
    <property type="match status" value="1"/>
</dbReference>
<proteinExistence type="predicted"/>